<organism evidence="3 4">
    <name type="scientific">Alteribacillus iranensis</name>
    <dbReference type="NCBI Taxonomy" id="930128"/>
    <lineage>
        <taxon>Bacteria</taxon>
        <taxon>Bacillati</taxon>
        <taxon>Bacillota</taxon>
        <taxon>Bacilli</taxon>
        <taxon>Bacillales</taxon>
        <taxon>Bacillaceae</taxon>
        <taxon>Alteribacillus</taxon>
    </lineage>
</organism>
<dbReference type="NCBIfam" id="NF008750">
    <property type="entry name" value="PRK11784.1-2"/>
    <property type="match status" value="1"/>
</dbReference>
<evidence type="ECO:0000259" key="2">
    <source>
        <dbReference type="PROSITE" id="PS50206"/>
    </source>
</evidence>
<dbReference type="RefSeq" id="WP_091660533.1">
    <property type="nucleotide sequence ID" value="NZ_FONT01000003.1"/>
</dbReference>
<dbReference type="PANTHER" id="PTHR30401">
    <property type="entry name" value="TRNA 2-SELENOURIDINE SYNTHASE"/>
    <property type="match status" value="1"/>
</dbReference>
<dbReference type="GO" id="GO:0002098">
    <property type="term" value="P:tRNA wobble uridine modification"/>
    <property type="evidence" value="ECO:0007669"/>
    <property type="project" value="InterPro"/>
</dbReference>
<dbReference type="OrthoDB" id="9808735at2"/>
<accession>A0A1I2CXR1</accession>
<dbReference type="InterPro" id="IPR036873">
    <property type="entry name" value="Rhodanese-like_dom_sf"/>
</dbReference>
<evidence type="ECO:0000313" key="3">
    <source>
        <dbReference type="EMBL" id="SFE73059.1"/>
    </source>
</evidence>
<dbReference type="InterPro" id="IPR017582">
    <property type="entry name" value="SelU"/>
</dbReference>
<name>A0A1I2CXR1_9BACI</name>
<dbReference type="PANTHER" id="PTHR30401:SF0">
    <property type="entry name" value="TRNA 2-SELENOURIDINE SYNTHASE"/>
    <property type="match status" value="1"/>
</dbReference>
<keyword evidence="4" id="KW-1185">Reference proteome</keyword>
<dbReference type="Gene3D" id="3.40.50.300">
    <property type="entry name" value="P-loop containing nucleotide triphosphate hydrolases"/>
    <property type="match status" value="1"/>
</dbReference>
<sequence length="357" mass="40818">MLQDITLTELLERRDRPTHALVDVRSPIEFEEGTIPGSINIPIFTNEERAEVGTIYKQEGPEAAKDHGLVLFSKKLPDFINTCKQLNTPITVFCWRGGMRSKTAATVLDLMGVPVTRLQGGIKSYRRWVVHTLDTLDFSPEMVVLNGYTGTGKTKILKQLAADGVPVIDFEGLAHHRGSIFGHIGKNPVNQKTFESTLLHELLRFQSEPFVVVEGESKRIGKSVLPSFIFDKKDKGRQIFIQLPIEERVSNIVEDYQPDKYFDEFIEAFERIQKRIHTPVAKEIRLHLKSGRYREAVRLLLEFYYDPRYNHSTEHFPEHQKLTIKATNTTDAYKQITSLLSDRLPIREVVTNNQTGS</sequence>
<evidence type="ECO:0000313" key="4">
    <source>
        <dbReference type="Proteomes" id="UP000199516"/>
    </source>
</evidence>
<reference evidence="3 4" key="1">
    <citation type="submission" date="2016-10" db="EMBL/GenBank/DDBJ databases">
        <authorList>
            <person name="de Groot N.N."/>
        </authorList>
    </citation>
    <scope>NUCLEOTIDE SEQUENCE [LARGE SCALE GENOMIC DNA]</scope>
    <source>
        <strain evidence="3 4">DSM 23995</strain>
    </source>
</reference>
<gene>
    <name evidence="3" type="ORF">SAMN05192532_103270</name>
</gene>
<dbReference type="SMART" id="SM00450">
    <property type="entry name" value="RHOD"/>
    <property type="match status" value="1"/>
</dbReference>
<dbReference type="InterPro" id="IPR058840">
    <property type="entry name" value="AAA_SelU"/>
</dbReference>
<dbReference type="SUPFAM" id="SSF52540">
    <property type="entry name" value="P-loop containing nucleoside triphosphate hydrolases"/>
    <property type="match status" value="1"/>
</dbReference>
<protein>
    <submittedName>
        <fullName evidence="3">tRNA 2-selenouridine synthase</fullName>
    </submittedName>
</protein>
<dbReference type="InterPro" id="IPR001763">
    <property type="entry name" value="Rhodanese-like_dom"/>
</dbReference>
<keyword evidence="1" id="KW-0711">Selenium</keyword>
<evidence type="ECO:0000256" key="1">
    <source>
        <dbReference type="ARBA" id="ARBA00023266"/>
    </source>
</evidence>
<proteinExistence type="predicted"/>
<dbReference type="SUPFAM" id="SSF52821">
    <property type="entry name" value="Rhodanese/Cell cycle control phosphatase"/>
    <property type="match status" value="1"/>
</dbReference>
<dbReference type="InterPro" id="IPR027417">
    <property type="entry name" value="P-loop_NTPase"/>
</dbReference>
<feature type="domain" description="Rhodanese" evidence="2">
    <location>
        <begin position="15"/>
        <end position="131"/>
    </location>
</feature>
<dbReference type="GO" id="GO:0043828">
    <property type="term" value="F:tRNA 2-selenouridine synthase activity"/>
    <property type="evidence" value="ECO:0007669"/>
    <property type="project" value="InterPro"/>
</dbReference>
<dbReference type="EMBL" id="FONT01000003">
    <property type="protein sequence ID" value="SFE73059.1"/>
    <property type="molecule type" value="Genomic_DNA"/>
</dbReference>
<dbReference type="NCBIfam" id="TIGR03167">
    <property type="entry name" value="tRNA_sel_U_synt"/>
    <property type="match status" value="1"/>
</dbReference>
<dbReference type="NCBIfam" id="NF008752">
    <property type="entry name" value="PRK11784.1-4"/>
    <property type="match status" value="1"/>
</dbReference>
<dbReference type="STRING" id="930128.SAMN05192532_103270"/>
<dbReference type="PROSITE" id="PS50206">
    <property type="entry name" value="RHODANESE_3"/>
    <property type="match status" value="1"/>
</dbReference>
<dbReference type="Pfam" id="PF00581">
    <property type="entry name" value="Rhodanese"/>
    <property type="match status" value="1"/>
</dbReference>
<dbReference type="Proteomes" id="UP000199516">
    <property type="component" value="Unassembled WGS sequence"/>
</dbReference>
<dbReference type="Gene3D" id="3.40.250.10">
    <property type="entry name" value="Rhodanese-like domain"/>
    <property type="match status" value="1"/>
</dbReference>
<dbReference type="AlphaFoldDB" id="A0A1I2CXR1"/>
<dbReference type="Pfam" id="PF26341">
    <property type="entry name" value="AAA_SelU"/>
    <property type="match status" value="1"/>
</dbReference>